<dbReference type="OrthoDB" id="9768783at2"/>
<name>A0A5B2XRM4_9PSEU</name>
<keyword evidence="2" id="KW-0813">Transport</keyword>
<dbReference type="Gene3D" id="1.20.1250.20">
    <property type="entry name" value="MFS general substrate transporter like domains"/>
    <property type="match status" value="2"/>
</dbReference>
<feature type="transmembrane region" description="Helical" evidence="6">
    <location>
        <begin position="168"/>
        <end position="189"/>
    </location>
</feature>
<reference evidence="8 9" key="2">
    <citation type="submission" date="2019-09" db="EMBL/GenBank/DDBJ databases">
        <authorList>
            <person name="Jin C."/>
        </authorList>
    </citation>
    <scope>NUCLEOTIDE SEQUENCE [LARGE SCALE GENOMIC DNA]</scope>
    <source>
        <strain evidence="8 9">AN110305</strain>
    </source>
</reference>
<keyword evidence="3 6" id="KW-0812">Transmembrane</keyword>
<evidence type="ECO:0000256" key="5">
    <source>
        <dbReference type="ARBA" id="ARBA00023136"/>
    </source>
</evidence>
<dbReference type="PANTHER" id="PTHR23519:SF1">
    <property type="entry name" value="AUTOPHAGY-RELATED PROTEIN 22"/>
    <property type="match status" value="1"/>
</dbReference>
<evidence type="ECO:0000313" key="9">
    <source>
        <dbReference type="Proteomes" id="UP000323454"/>
    </source>
</evidence>
<dbReference type="InterPro" id="IPR024671">
    <property type="entry name" value="Atg22-like"/>
</dbReference>
<dbReference type="InterPro" id="IPR036259">
    <property type="entry name" value="MFS_trans_sf"/>
</dbReference>
<evidence type="ECO:0000259" key="7">
    <source>
        <dbReference type="PROSITE" id="PS50850"/>
    </source>
</evidence>
<dbReference type="InterPro" id="IPR020846">
    <property type="entry name" value="MFS_dom"/>
</dbReference>
<evidence type="ECO:0000256" key="6">
    <source>
        <dbReference type="SAM" id="Phobius"/>
    </source>
</evidence>
<feature type="domain" description="Major facilitator superfamily (MFS) profile" evidence="7">
    <location>
        <begin position="254"/>
        <end position="460"/>
    </location>
</feature>
<feature type="transmembrane region" description="Helical" evidence="6">
    <location>
        <begin position="195"/>
        <end position="218"/>
    </location>
</feature>
<feature type="transmembrane region" description="Helical" evidence="6">
    <location>
        <begin position="411"/>
        <end position="432"/>
    </location>
</feature>
<evidence type="ECO:0000256" key="2">
    <source>
        <dbReference type="ARBA" id="ARBA00022448"/>
    </source>
</evidence>
<dbReference type="GO" id="GO:0005886">
    <property type="term" value="C:plasma membrane"/>
    <property type="evidence" value="ECO:0007669"/>
    <property type="project" value="UniProtKB-SubCell"/>
</dbReference>
<keyword evidence="9" id="KW-1185">Reference proteome</keyword>
<sequence>MSKIAGVGAKAAPELRRARLGWYAYGWASHTFEATVVTVFMSRYLPAVATNAVGEHGRLHVAGIPLAPGSLFTYVVSACSVLMLVMLPVVGAIADRTGRKRLMLLGFGYVGAASCAAMLFVGLTSWVLGSVLFALAYVSYSCGKIVYNSLLPDLASPDERDRISSVGWAAGYIGGGVLLALNFVASFLIHDSALLARLSLCSAGVWWAVFMLVPLRILRHLPKGAVERRPVSGSVLTSGFRELGDTLRGLRRFPLSLLFLVAYLVYYDGISTVTTLSADYGQKELKLGETTLLTAILIVQFTAFGGALLLGRFADRWGAKRVIAVSLVVWVGIVVAAYFLQVGSALQFFGLALALSIVMGGTQALSRSLFSSMIPKAKEAEYFSLYEISSSGTSALGPLVFGLTLQNTGSYRSAIFSLVVFFVVGLALLLTVNVRKAILAAGNTPPATLGGAATGAEALT</sequence>
<evidence type="ECO:0000256" key="4">
    <source>
        <dbReference type="ARBA" id="ARBA00022989"/>
    </source>
</evidence>
<dbReference type="GO" id="GO:0022857">
    <property type="term" value="F:transmembrane transporter activity"/>
    <property type="evidence" value="ECO:0007669"/>
    <property type="project" value="InterPro"/>
</dbReference>
<feature type="transmembrane region" description="Helical" evidence="6">
    <location>
        <begin position="322"/>
        <end position="340"/>
    </location>
</feature>
<organism evidence="8 9">
    <name type="scientific">Solihabitans fulvus</name>
    <dbReference type="NCBI Taxonomy" id="1892852"/>
    <lineage>
        <taxon>Bacteria</taxon>
        <taxon>Bacillati</taxon>
        <taxon>Actinomycetota</taxon>
        <taxon>Actinomycetes</taxon>
        <taxon>Pseudonocardiales</taxon>
        <taxon>Pseudonocardiaceae</taxon>
        <taxon>Solihabitans</taxon>
    </lineage>
</organism>
<feature type="transmembrane region" description="Helical" evidence="6">
    <location>
        <begin position="385"/>
        <end position="405"/>
    </location>
</feature>
<evidence type="ECO:0000256" key="1">
    <source>
        <dbReference type="ARBA" id="ARBA00004651"/>
    </source>
</evidence>
<feature type="transmembrane region" description="Helical" evidence="6">
    <location>
        <begin position="20"/>
        <end position="41"/>
    </location>
</feature>
<dbReference type="PANTHER" id="PTHR23519">
    <property type="entry name" value="AUTOPHAGY-RELATED PROTEIN 22"/>
    <property type="match status" value="1"/>
</dbReference>
<dbReference type="InterPro" id="IPR050495">
    <property type="entry name" value="ATG22/LtaA_families"/>
</dbReference>
<gene>
    <name evidence="8" type="ORF">F0L68_04090</name>
</gene>
<proteinExistence type="predicted"/>
<keyword evidence="5 6" id="KW-0472">Membrane</keyword>
<dbReference type="PROSITE" id="PS50850">
    <property type="entry name" value="MFS"/>
    <property type="match status" value="1"/>
</dbReference>
<keyword evidence="4 6" id="KW-1133">Transmembrane helix</keyword>
<comment type="subcellular location">
    <subcellularLocation>
        <location evidence="1">Cell membrane</location>
        <topology evidence="1">Multi-pass membrane protein</topology>
    </subcellularLocation>
</comment>
<feature type="transmembrane region" description="Helical" evidence="6">
    <location>
        <begin position="290"/>
        <end position="310"/>
    </location>
</feature>
<dbReference type="SUPFAM" id="SSF103473">
    <property type="entry name" value="MFS general substrate transporter"/>
    <property type="match status" value="1"/>
</dbReference>
<feature type="transmembrane region" description="Helical" evidence="6">
    <location>
        <begin position="346"/>
        <end position="365"/>
    </location>
</feature>
<evidence type="ECO:0000256" key="3">
    <source>
        <dbReference type="ARBA" id="ARBA00022692"/>
    </source>
</evidence>
<evidence type="ECO:0000313" key="8">
    <source>
        <dbReference type="EMBL" id="KAA2265755.1"/>
    </source>
</evidence>
<dbReference type="RefSeq" id="WP_149848040.1">
    <property type="nucleotide sequence ID" value="NZ_VUOB01000005.1"/>
</dbReference>
<protein>
    <submittedName>
        <fullName evidence="8">MFS transporter</fullName>
    </submittedName>
</protein>
<feature type="transmembrane region" description="Helical" evidence="6">
    <location>
        <begin position="71"/>
        <end position="90"/>
    </location>
</feature>
<feature type="transmembrane region" description="Helical" evidence="6">
    <location>
        <begin position="102"/>
        <end position="121"/>
    </location>
</feature>
<dbReference type="EMBL" id="VUOB01000005">
    <property type="protein sequence ID" value="KAA2265755.1"/>
    <property type="molecule type" value="Genomic_DNA"/>
</dbReference>
<accession>A0A5B2XRM4</accession>
<feature type="transmembrane region" description="Helical" evidence="6">
    <location>
        <begin position="127"/>
        <end position="147"/>
    </location>
</feature>
<reference evidence="8 9" key="1">
    <citation type="submission" date="2019-09" db="EMBL/GenBank/DDBJ databases">
        <title>Goodfellowia gen. nov., a new genus of the Pseudonocardineae related to Actinoalloteichus, containing Goodfellowia coeruleoviolacea gen. nov., comb. nov. gen. nov., comb. nov.</title>
        <authorList>
            <person name="Labeda D."/>
        </authorList>
    </citation>
    <scope>NUCLEOTIDE SEQUENCE [LARGE SCALE GENOMIC DNA]</scope>
    <source>
        <strain evidence="8 9">AN110305</strain>
    </source>
</reference>
<dbReference type="AlphaFoldDB" id="A0A5B2XRM4"/>
<feature type="transmembrane region" description="Helical" evidence="6">
    <location>
        <begin position="257"/>
        <end position="278"/>
    </location>
</feature>
<comment type="caution">
    <text evidence="8">The sequence shown here is derived from an EMBL/GenBank/DDBJ whole genome shotgun (WGS) entry which is preliminary data.</text>
</comment>
<dbReference type="Pfam" id="PF11700">
    <property type="entry name" value="ATG22"/>
    <property type="match status" value="1"/>
</dbReference>
<dbReference type="Proteomes" id="UP000323454">
    <property type="component" value="Unassembled WGS sequence"/>
</dbReference>